<dbReference type="PANTHER" id="PTHR46017:SF1">
    <property type="entry name" value="ALPHA-MANNOSIDASE 2C1"/>
    <property type="match status" value="1"/>
</dbReference>
<dbReference type="Gene3D" id="2.70.98.30">
    <property type="entry name" value="Golgi alpha-mannosidase II, domain 4"/>
    <property type="match status" value="1"/>
</dbReference>
<gene>
    <name evidence="6" type="ORF">MKY91_04730</name>
</gene>
<dbReference type="Gene3D" id="2.60.40.2220">
    <property type="match status" value="1"/>
</dbReference>
<proteinExistence type="inferred from homology"/>
<evidence type="ECO:0000259" key="5">
    <source>
        <dbReference type="SMART" id="SM00872"/>
    </source>
</evidence>
<comment type="similarity">
    <text evidence="1">Belongs to the glycosyl hydrolase 38 family.</text>
</comment>
<dbReference type="InterPro" id="IPR011682">
    <property type="entry name" value="Glyco_hydro_38_C"/>
</dbReference>
<evidence type="ECO:0000256" key="1">
    <source>
        <dbReference type="ARBA" id="ARBA00009792"/>
    </source>
</evidence>
<dbReference type="SUPFAM" id="SSF88713">
    <property type="entry name" value="Glycoside hydrolase/deacetylase"/>
    <property type="match status" value="1"/>
</dbReference>
<evidence type="ECO:0000256" key="4">
    <source>
        <dbReference type="ARBA" id="ARBA00023295"/>
    </source>
</evidence>
<dbReference type="InterPro" id="IPR011330">
    <property type="entry name" value="Glyco_hydro/deAcase_b/a-brl"/>
</dbReference>
<dbReference type="Gene3D" id="2.60.40.1180">
    <property type="entry name" value="Golgi alpha-mannosidase II"/>
    <property type="match status" value="1"/>
</dbReference>
<dbReference type="Gene3D" id="3.20.110.10">
    <property type="entry name" value="Glycoside hydrolase 38, N terminal domain"/>
    <property type="match status" value="1"/>
</dbReference>
<dbReference type="SUPFAM" id="SSF74650">
    <property type="entry name" value="Galactose mutarotase-like"/>
    <property type="match status" value="1"/>
</dbReference>
<feature type="domain" description="Glycoside hydrolase family 38 central" evidence="5">
    <location>
        <begin position="503"/>
        <end position="580"/>
    </location>
</feature>
<dbReference type="SUPFAM" id="SSF88688">
    <property type="entry name" value="Families 57/38 glycoside transferase middle domain"/>
    <property type="match status" value="1"/>
</dbReference>
<evidence type="ECO:0000313" key="6">
    <source>
        <dbReference type="EMBL" id="MEN0642469.1"/>
    </source>
</evidence>
<dbReference type="Pfam" id="PF01074">
    <property type="entry name" value="Glyco_hydro_38N"/>
    <property type="match status" value="1"/>
</dbReference>
<dbReference type="InterPro" id="IPR027291">
    <property type="entry name" value="Glyco_hydro_38_N_sf"/>
</dbReference>
<organism evidence="6 7">
    <name type="scientific">Alkalicoccobacillus gibsonii</name>
    <dbReference type="NCBI Taxonomy" id="79881"/>
    <lineage>
        <taxon>Bacteria</taxon>
        <taxon>Bacillati</taxon>
        <taxon>Bacillota</taxon>
        <taxon>Bacilli</taxon>
        <taxon>Bacillales</taxon>
        <taxon>Bacillaceae</taxon>
        <taxon>Alkalicoccobacillus</taxon>
    </lineage>
</organism>
<sequence>MQQIRRCIQYVGALVHTRTEKTEDWQATRAYYKQPGEYEFKDPNPFTIKVGDKLIESGETLFIENELIAPPSFEGEYGIEFKVGQHGIPTNHEGLVYLDGIPYHGIDRNRSYIPLPKQKSYHLKIELFNPTAQVVDQLNFQNAPAEFDPAPLYLLESKWVQPNIALEDLYYTMKVYYESAILLPEEGLTKQTLLGELLKLNEWIQNTPKETLLYQPNVIEEKKKNFLQSIEKLDVNDRGTMHMVGQSHIDLAWLWPMKEAVRKTSRTFSTMSTLLDQYSNFTYAQSQPQAYEYVKTYFPELYKRVKKHVEDGRWEIVGGMWVEPDLNIPSGESLVRQLIYGMEFFKDEFNVRPTIEWLPDTFGYCASLPQLLKKSGMDYFMTTKMNWNDTNPFPYDLFHWEGIDGTSILSYLNHGINEYTHPKEIKEHWDSFKQKKELPEQMLLYGHGDGGGGVTKEMLEYVKRSENLPGLPLQKNSTAHEFFNRAEKVSSSLPKWVGDLYLELHRGTYTTHAKNKRWNRRAEVLYREAEMWSVLAPVAKREVDTRTLKEGWKLLLFNQFHDIIPGTSIPEVYVKSEEDYKEVFSIGQKVKDEAMSNIAKEMNTEGDGQPYVLFNSLSWDRDEIIELSGGRELLNLSVYDENNQELKSDLTFKSEDDIHLSFIASNIPQMGYKTVWLRPTQSKPIDDHSSVFNGSWETSYYLIEWNDNGELSRLYDKSASREVLLEGELANQFQLFHDQPTYWDAWDIDPKFNSQEANKPKLVSVEVALKGETKDVLRFQWTVSESVIWQNVIFYHHSSRIDFQTKVDWKETHKLLKVAFPVDIQTTKATYEIPFGAIERATHTNTSWEHAQFEVCGHRFADLSEGAYGVSLLNDCKYGYDVKGKTIRLSLLRAPKWPDPTADQGEHHFTYSLCPHQGNWIDANVTRKGYELNHPISIYQTDCHKGSLPSQKSFIQTDTTHGIIDTVKRSENGKGIALRLYESSGSRETFTIHSDLIAGKAFETNLLEEQPQEVMSDRYSLVPFEVKTVVFESLPFEVEVNRGNEV</sequence>
<dbReference type="InterPro" id="IPR041147">
    <property type="entry name" value="GH38_C"/>
</dbReference>
<dbReference type="SMART" id="SM00872">
    <property type="entry name" value="Alpha-mann_mid"/>
    <property type="match status" value="1"/>
</dbReference>
<protein>
    <submittedName>
        <fullName evidence="6">Alpha-mannosidase</fullName>
    </submittedName>
</protein>
<keyword evidence="2" id="KW-0479">Metal-binding</keyword>
<accession>A0ABU9VEY8</accession>
<dbReference type="InterPro" id="IPR015341">
    <property type="entry name" value="Glyco_hydro_38_cen"/>
</dbReference>
<dbReference type="EMBL" id="JBCITK010000001">
    <property type="protein sequence ID" value="MEN0642469.1"/>
    <property type="molecule type" value="Genomic_DNA"/>
</dbReference>
<dbReference type="RefSeq" id="WP_343129592.1">
    <property type="nucleotide sequence ID" value="NZ_JBCITK010000001.1"/>
</dbReference>
<dbReference type="InterPro" id="IPR013780">
    <property type="entry name" value="Glyco_hydro_b"/>
</dbReference>
<dbReference type="PANTHER" id="PTHR46017">
    <property type="entry name" value="ALPHA-MANNOSIDASE 2C1"/>
    <property type="match status" value="1"/>
</dbReference>
<dbReference type="InterPro" id="IPR037094">
    <property type="entry name" value="Glyco_hydro_38_cen_sf"/>
</dbReference>
<evidence type="ECO:0000313" key="7">
    <source>
        <dbReference type="Proteomes" id="UP001418796"/>
    </source>
</evidence>
<keyword evidence="3" id="KW-0378">Hydrolase</keyword>
<reference evidence="6 7" key="1">
    <citation type="submission" date="2024-03" db="EMBL/GenBank/DDBJ databases">
        <title>Bacilli Hybrid Assemblies.</title>
        <authorList>
            <person name="Kovac J."/>
        </authorList>
    </citation>
    <scope>NUCLEOTIDE SEQUENCE [LARGE SCALE GENOMIC DNA]</scope>
    <source>
        <strain evidence="6 7">FSL R7-0666</strain>
    </source>
</reference>
<dbReference type="Pfam" id="PF07748">
    <property type="entry name" value="Glyco_hydro_38C"/>
    <property type="match status" value="1"/>
</dbReference>
<name>A0ABU9VEY8_9BACI</name>
<dbReference type="CDD" id="cd10789">
    <property type="entry name" value="GH38N_AMII_ER_cytosolic"/>
    <property type="match status" value="1"/>
</dbReference>
<dbReference type="InterPro" id="IPR000602">
    <property type="entry name" value="Glyco_hydro_38_N"/>
</dbReference>
<comment type="caution">
    <text evidence="6">The sequence shown here is derived from an EMBL/GenBank/DDBJ whole genome shotgun (WGS) entry which is preliminary data.</text>
</comment>
<dbReference type="Proteomes" id="UP001418796">
    <property type="component" value="Unassembled WGS sequence"/>
</dbReference>
<dbReference type="Pfam" id="PF17677">
    <property type="entry name" value="Glyco_hydro38C2"/>
    <property type="match status" value="1"/>
</dbReference>
<dbReference type="Gene3D" id="1.20.1270.50">
    <property type="entry name" value="Glycoside hydrolase family 38, central domain"/>
    <property type="match status" value="1"/>
</dbReference>
<dbReference type="InterPro" id="IPR028995">
    <property type="entry name" value="Glyco_hydro_57/38_cen_sf"/>
</dbReference>
<evidence type="ECO:0000256" key="2">
    <source>
        <dbReference type="ARBA" id="ARBA00022723"/>
    </source>
</evidence>
<evidence type="ECO:0000256" key="3">
    <source>
        <dbReference type="ARBA" id="ARBA00022801"/>
    </source>
</evidence>
<keyword evidence="4" id="KW-0326">Glycosidase</keyword>
<dbReference type="InterPro" id="IPR011013">
    <property type="entry name" value="Gal_mutarotase_sf_dom"/>
</dbReference>
<dbReference type="Pfam" id="PF09261">
    <property type="entry name" value="Alpha-mann_mid"/>
    <property type="match status" value="1"/>
</dbReference>
<keyword evidence="7" id="KW-1185">Reference proteome</keyword>